<feature type="region of interest" description="Disordered" evidence="3">
    <location>
        <begin position="1"/>
        <end position="88"/>
    </location>
</feature>
<evidence type="ECO:0000313" key="6">
    <source>
        <dbReference type="Proteomes" id="UP001430172"/>
    </source>
</evidence>
<dbReference type="PANTHER" id="PTHR37042">
    <property type="entry name" value="OUTER MEMBRANE PROTEIN RV1973"/>
    <property type="match status" value="1"/>
</dbReference>
<accession>A0ABS2CJS2</accession>
<keyword evidence="2 4" id="KW-0472">Membrane</keyword>
<keyword evidence="4" id="KW-1133">Transmembrane helix</keyword>
<evidence type="ECO:0000256" key="4">
    <source>
        <dbReference type="SAM" id="Phobius"/>
    </source>
</evidence>
<feature type="compositionally biased region" description="Basic residues" evidence="3">
    <location>
        <begin position="9"/>
        <end position="21"/>
    </location>
</feature>
<evidence type="ECO:0000256" key="2">
    <source>
        <dbReference type="ARBA" id="ARBA00023136"/>
    </source>
</evidence>
<organism evidence="5 6">
    <name type="scientific">Phycicoccus sonneratiae</name>
    <dbReference type="NCBI Taxonomy" id="2807628"/>
    <lineage>
        <taxon>Bacteria</taxon>
        <taxon>Bacillati</taxon>
        <taxon>Actinomycetota</taxon>
        <taxon>Actinomycetes</taxon>
        <taxon>Micrococcales</taxon>
        <taxon>Intrasporangiaceae</taxon>
        <taxon>Phycicoccus</taxon>
    </lineage>
</organism>
<keyword evidence="4" id="KW-0812">Transmembrane</keyword>
<protein>
    <recommendedName>
        <fullName evidence="7">Mce-associated membrane protein</fullName>
    </recommendedName>
</protein>
<dbReference type="PANTHER" id="PTHR37042:SF4">
    <property type="entry name" value="OUTER MEMBRANE PROTEIN RV1973"/>
    <property type="match status" value="1"/>
</dbReference>
<dbReference type="RefSeq" id="WP_204130595.1">
    <property type="nucleotide sequence ID" value="NZ_JAFDVD010000007.1"/>
</dbReference>
<sequence>MSSSDDRRRPRVAGQRRRHGRPVTDPASPQVTGPEETEETTLAPVGEPDAHPEPEPEVAVEPADEEPAPDAEPDRAAPDPAEDAAGERTGRRLPAGAAAPLVALVVALVAFALVLTVSLRDPRAREADARAATAAARTSLEQLLSYSYQTLDQQTAANAALLTGAFKDEYARTMGTTIAPVATKDEVTVRARSYEAGVMGQTPDTVTVQVFLNQAKTSKGEDQPSVDQNRVIATMRRVDGRWLVEKLSAY</sequence>
<comment type="caution">
    <text evidence="5">The sequence shown here is derived from an EMBL/GenBank/DDBJ whole genome shotgun (WGS) entry which is preliminary data.</text>
</comment>
<evidence type="ECO:0008006" key="7">
    <source>
        <dbReference type="Google" id="ProtNLM"/>
    </source>
</evidence>
<comment type="subcellular location">
    <subcellularLocation>
        <location evidence="1">Membrane</location>
    </subcellularLocation>
</comment>
<evidence type="ECO:0000313" key="5">
    <source>
        <dbReference type="EMBL" id="MBM6400130.1"/>
    </source>
</evidence>
<feature type="transmembrane region" description="Helical" evidence="4">
    <location>
        <begin position="97"/>
        <end position="119"/>
    </location>
</feature>
<proteinExistence type="predicted"/>
<dbReference type="EMBL" id="JAFDVD010000007">
    <property type="protein sequence ID" value="MBM6400130.1"/>
    <property type="molecule type" value="Genomic_DNA"/>
</dbReference>
<evidence type="ECO:0000256" key="1">
    <source>
        <dbReference type="ARBA" id="ARBA00004370"/>
    </source>
</evidence>
<feature type="compositionally biased region" description="Acidic residues" evidence="3">
    <location>
        <begin position="55"/>
        <end position="71"/>
    </location>
</feature>
<dbReference type="Proteomes" id="UP001430172">
    <property type="component" value="Unassembled WGS sequence"/>
</dbReference>
<name>A0ABS2CJS2_9MICO</name>
<gene>
    <name evidence="5" type="ORF">JQN70_07020</name>
</gene>
<evidence type="ECO:0000256" key="3">
    <source>
        <dbReference type="SAM" id="MobiDB-lite"/>
    </source>
</evidence>
<keyword evidence="6" id="KW-1185">Reference proteome</keyword>
<reference evidence="5" key="1">
    <citation type="submission" date="2021-02" db="EMBL/GenBank/DDBJ databases">
        <title>Phycicoccus sp. MQZ13P-5T, whole genome shotgun sequence.</title>
        <authorList>
            <person name="Tuo L."/>
        </authorList>
    </citation>
    <scope>NUCLEOTIDE SEQUENCE</scope>
    <source>
        <strain evidence="5">MQZ13P-5</strain>
    </source>
</reference>